<dbReference type="EMBL" id="FPAI01000002">
    <property type="protein sequence ID" value="SFS40047.1"/>
    <property type="molecule type" value="Genomic_DNA"/>
</dbReference>
<proteinExistence type="predicted"/>
<reference evidence="2 3" key="1">
    <citation type="submission" date="2016-10" db="EMBL/GenBank/DDBJ databases">
        <authorList>
            <person name="de Groot N.N."/>
        </authorList>
    </citation>
    <scope>NUCLEOTIDE SEQUENCE [LARGE SCALE GENOMIC DNA]</scope>
    <source>
        <strain evidence="2 3">DSM 17074</strain>
    </source>
</reference>
<evidence type="ECO:0000313" key="2">
    <source>
        <dbReference type="EMBL" id="SFS40047.1"/>
    </source>
</evidence>
<dbReference type="Proteomes" id="UP000199139">
    <property type="component" value="Unassembled WGS sequence"/>
</dbReference>
<sequence length="352" mass="39994">MIFLCKDDVTALVIDQTFQLPQPIDTLVSVNVEPSQLIETKEGLRGTLDLMIYYEPCEERENEADITQDALLITDVRASEMNEVCAYFSFPIELYGVSEETHLAVSELDYVLPTRSTFTLKANVQVFQPSVRHDEHDMALPDVTPTVHDDETIELETVKEETNLDTDKERAMDEDVKVYTPKKQLDESGEKRELEENVVDPSIDEPIRQGSQDEEQVNDTVNAIVETDLEKEEVSQAETAARTDQSDPSCHAREMTPLNELKEEQATEEEDRVTEEIIDKSDRVIYQHYGLKSLDNPHVKLPCVIIKEDTSLSEWCHERGLEMTRLKRVNTHVEETIQAGQVLILPDGGSST</sequence>
<accession>A0A1I6PIM4</accession>
<organism evidence="2 3">
    <name type="scientific">Halolactibacillus miurensis</name>
    <dbReference type="NCBI Taxonomy" id="306541"/>
    <lineage>
        <taxon>Bacteria</taxon>
        <taxon>Bacillati</taxon>
        <taxon>Bacillota</taxon>
        <taxon>Bacilli</taxon>
        <taxon>Bacillales</taxon>
        <taxon>Bacillaceae</taxon>
        <taxon>Halolactibacillus</taxon>
    </lineage>
</organism>
<evidence type="ECO:0000256" key="1">
    <source>
        <dbReference type="SAM" id="MobiDB-lite"/>
    </source>
</evidence>
<gene>
    <name evidence="2" type="ORF">SAMN05421668_1024</name>
</gene>
<feature type="compositionally biased region" description="Basic and acidic residues" evidence="1">
    <location>
        <begin position="250"/>
        <end position="265"/>
    </location>
</feature>
<feature type="compositionally biased region" description="Polar residues" evidence="1">
    <location>
        <begin position="236"/>
        <end position="248"/>
    </location>
</feature>
<dbReference type="STRING" id="306541.SAMN05421668_1024"/>
<dbReference type="AlphaFoldDB" id="A0A1I6PIM4"/>
<evidence type="ECO:0000313" key="3">
    <source>
        <dbReference type="Proteomes" id="UP000199139"/>
    </source>
</evidence>
<name>A0A1I6PIM4_9BACI</name>
<protein>
    <recommendedName>
        <fullName evidence="4">Stage VI sporulation protein D</fullName>
    </recommendedName>
</protein>
<evidence type="ECO:0008006" key="4">
    <source>
        <dbReference type="Google" id="ProtNLM"/>
    </source>
</evidence>
<feature type="region of interest" description="Disordered" evidence="1">
    <location>
        <begin position="232"/>
        <end position="271"/>
    </location>
</feature>